<dbReference type="RefSeq" id="WP_191312797.1">
    <property type="nucleotide sequence ID" value="NZ_BNCL01000032.1"/>
</dbReference>
<dbReference type="Proteomes" id="UP000644749">
    <property type="component" value="Unassembled WGS sequence"/>
</dbReference>
<gene>
    <name evidence="1" type="ORF">JL111_18785</name>
</gene>
<dbReference type="EMBL" id="JAESHT010000028">
    <property type="protein sequence ID" value="MBL3675520.1"/>
    <property type="molecule type" value="Genomic_DNA"/>
</dbReference>
<evidence type="ECO:0000313" key="2">
    <source>
        <dbReference type="Proteomes" id="UP000644749"/>
    </source>
</evidence>
<name>A0ABS1SB99_9RHOB</name>
<sequence>MIATSPEGYRFCGIWINKLSKEKQSNIVCHEASHFNASVKDGTPAHQGLLFPSMLEKPAHGEARYHQ</sequence>
<evidence type="ECO:0008006" key="3">
    <source>
        <dbReference type="Google" id="ProtNLM"/>
    </source>
</evidence>
<keyword evidence="2" id="KW-1185">Reference proteome</keyword>
<reference evidence="1 2" key="1">
    <citation type="submission" date="2021-01" db="EMBL/GenBank/DDBJ databases">
        <title>011410 draft genome.</title>
        <authorList>
            <person name="Lang L."/>
        </authorList>
    </citation>
    <scope>NUCLEOTIDE SEQUENCE [LARGE SCALE GENOMIC DNA]</scope>
    <source>
        <strain evidence="1 2">KCTC 42845</strain>
    </source>
</reference>
<organism evidence="1 2">
    <name type="scientific">Paracoccus aerius</name>
    <dbReference type="NCBI Taxonomy" id="1915382"/>
    <lineage>
        <taxon>Bacteria</taxon>
        <taxon>Pseudomonadati</taxon>
        <taxon>Pseudomonadota</taxon>
        <taxon>Alphaproteobacteria</taxon>
        <taxon>Rhodobacterales</taxon>
        <taxon>Paracoccaceae</taxon>
        <taxon>Paracoccus</taxon>
    </lineage>
</organism>
<proteinExistence type="predicted"/>
<evidence type="ECO:0000313" key="1">
    <source>
        <dbReference type="EMBL" id="MBL3675520.1"/>
    </source>
</evidence>
<accession>A0ABS1SB99</accession>
<protein>
    <recommendedName>
        <fullName evidence="3">Lysine-specific metallo-endopeptidase domain-containing protein</fullName>
    </recommendedName>
</protein>
<comment type="caution">
    <text evidence="1">The sequence shown here is derived from an EMBL/GenBank/DDBJ whole genome shotgun (WGS) entry which is preliminary data.</text>
</comment>